<dbReference type="Gene3D" id="3.30.530.20">
    <property type="match status" value="1"/>
</dbReference>
<dbReference type="CDD" id="cd07814">
    <property type="entry name" value="SRPBCC_CalC_Aha1-like"/>
    <property type="match status" value="1"/>
</dbReference>
<gene>
    <name evidence="3" type="ORF">JI741_25825</name>
</gene>
<evidence type="ECO:0000313" key="3">
    <source>
        <dbReference type="EMBL" id="MBL0744678.1"/>
    </source>
</evidence>
<keyword evidence="4" id="KW-1185">Reference proteome</keyword>
<evidence type="ECO:0000256" key="1">
    <source>
        <dbReference type="ARBA" id="ARBA00006817"/>
    </source>
</evidence>
<dbReference type="EMBL" id="JAERRB010000012">
    <property type="protein sequence ID" value="MBL0744678.1"/>
    <property type="molecule type" value="Genomic_DNA"/>
</dbReference>
<feature type="domain" description="Activator of Hsp90 ATPase homologue 1/2-like C-terminal" evidence="2">
    <location>
        <begin position="26"/>
        <end position="160"/>
    </location>
</feature>
<reference evidence="3 4" key="1">
    <citation type="submission" date="2021-01" db="EMBL/GenBank/DDBJ databases">
        <title>Chryseolinea sp. Jin1 Genome sequencing and assembly.</title>
        <authorList>
            <person name="Kim I."/>
        </authorList>
    </citation>
    <scope>NUCLEOTIDE SEQUENCE [LARGE SCALE GENOMIC DNA]</scope>
    <source>
        <strain evidence="3 4">Jin1</strain>
    </source>
</reference>
<comment type="similarity">
    <text evidence="1">Belongs to the AHA1 family.</text>
</comment>
<dbReference type="Proteomes" id="UP000613030">
    <property type="component" value="Unassembled WGS sequence"/>
</dbReference>
<evidence type="ECO:0000259" key="2">
    <source>
        <dbReference type="Pfam" id="PF08327"/>
    </source>
</evidence>
<comment type="caution">
    <text evidence="3">The sequence shown here is derived from an EMBL/GenBank/DDBJ whole genome shotgun (WGS) entry which is preliminary data.</text>
</comment>
<proteinExistence type="inferred from homology"/>
<organism evidence="3 4">
    <name type="scientific">Chryseolinea lacunae</name>
    <dbReference type="NCBI Taxonomy" id="2801331"/>
    <lineage>
        <taxon>Bacteria</taxon>
        <taxon>Pseudomonadati</taxon>
        <taxon>Bacteroidota</taxon>
        <taxon>Cytophagia</taxon>
        <taxon>Cytophagales</taxon>
        <taxon>Fulvivirgaceae</taxon>
        <taxon>Chryseolinea</taxon>
    </lineage>
</organism>
<name>A0ABS1KYY5_9BACT</name>
<protein>
    <submittedName>
        <fullName evidence="3">SRPBCC domain-containing protein</fullName>
    </submittedName>
</protein>
<dbReference type="InterPro" id="IPR013538">
    <property type="entry name" value="ASHA1/2-like_C"/>
</dbReference>
<dbReference type="Pfam" id="PF08327">
    <property type="entry name" value="AHSA1"/>
    <property type="match status" value="1"/>
</dbReference>
<evidence type="ECO:0000313" key="4">
    <source>
        <dbReference type="Proteomes" id="UP000613030"/>
    </source>
</evidence>
<dbReference type="SUPFAM" id="SSF55961">
    <property type="entry name" value="Bet v1-like"/>
    <property type="match status" value="1"/>
</dbReference>
<dbReference type="InterPro" id="IPR023393">
    <property type="entry name" value="START-like_dom_sf"/>
</dbReference>
<sequence length="166" mass="18864">MKNTSLFDFIVDKPTKTVSINMEFDADLSLVWDAFTKPEILDQWYAPKPFLSKTKHMDFKVGGRRFYAMVSPDGQESWGLQKYTSITPKTNFKMLNAFADKDENPQLPGSDWDLNFSEQDGATTVNINIYNESAERFERVLAGGFKEGMTATLENLRALLATLSKK</sequence>
<accession>A0ABS1KYY5</accession>